<dbReference type="OrthoDB" id="9780707at2"/>
<dbReference type="NCBIfam" id="TIGR02467">
    <property type="entry name" value="CbiE"/>
    <property type="match status" value="1"/>
</dbReference>
<dbReference type="GO" id="GO:0008276">
    <property type="term" value="F:protein methyltransferase activity"/>
    <property type="evidence" value="ECO:0007669"/>
    <property type="project" value="InterPro"/>
</dbReference>
<keyword evidence="3 7" id="KW-0489">Methyltransferase</keyword>
<dbReference type="InterPro" id="IPR012818">
    <property type="entry name" value="CbiE"/>
</dbReference>
<feature type="domain" description="Tetrapyrrole methylase" evidence="6">
    <location>
        <begin position="6"/>
        <end position="192"/>
    </location>
</feature>
<dbReference type="InterPro" id="IPR014777">
    <property type="entry name" value="4pyrrole_Mease_sub1"/>
</dbReference>
<dbReference type="UniPathway" id="UPA00148"/>
<dbReference type="AlphaFoldDB" id="A0A1M6SDW4"/>
<dbReference type="SUPFAM" id="SSF53790">
    <property type="entry name" value="Tetrapyrrole methylase"/>
    <property type="match status" value="1"/>
</dbReference>
<keyword evidence="2" id="KW-0169">Cobalamin biosynthesis</keyword>
<dbReference type="Gene3D" id="3.30.950.10">
    <property type="entry name" value="Methyltransferase, Cobalt-precorrin-4 Transmethylase, Domain 2"/>
    <property type="match status" value="1"/>
</dbReference>
<proteinExistence type="predicted"/>
<dbReference type="Pfam" id="PF00590">
    <property type="entry name" value="TP_methylase"/>
    <property type="match status" value="1"/>
</dbReference>
<organism evidence="7 8">
    <name type="scientific">Desulforamulus aeronauticus DSM 10349</name>
    <dbReference type="NCBI Taxonomy" id="1121421"/>
    <lineage>
        <taxon>Bacteria</taxon>
        <taxon>Bacillati</taxon>
        <taxon>Bacillota</taxon>
        <taxon>Clostridia</taxon>
        <taxon>Eubacteriales</taxon>
        <taxon>Peptococcaceae</taxon>
        <taxon>Desulforamulus</taxon>
    </lineage>
</organism>
<dbReference type="InterPro" id="IPR035996">
    <property type="entry name" value="4pyrrol_Methylase_sf"/>
</dbReference>
<name>A0A1M6SDW4_9FIRM</name>
<dbReference type="InterPro" id="IPR050714">
    <property type="entry name" value="Cobalamin_biosynth_MTase"/>
</dbReference>
<gene>
    <name evidence="7" type="ORF">SAMN02745123_01829</name>
</gene>
<dbReference type="EMBL" id="FRAR01000013">
    <property type="protein sequence ID" value="SHK42849.1"/>
    <property type="molecule type" value="Genomic_DNA"/>
</dbReference>
<dbReference type="RefSeq" id="WP_072913535.1">
    <property type="nucleotide sequence ID" value="NZ_FRAR01000013.1"/>
</dbReference>
<dbReference type="InterPro" id="IPR014776">
    <property type="entry name" value="4pyrrole_Mease_sub2"/>
</dbReference>
<dbReference type="Gene3D" id="3.40.1010.10">
    <property type="entry name" value="Cobalt-precorrin-4 Transmethylase, Domain 1"/>
    <property type="match status" value="1"/>
</dbReference>
<dbReference type="PANTHER" id="PTHR43182">
    <property type="entry name" value="COBALT-PRECORRIN-6B C(15)-METHYLTRANSFERASE (DECARBOXYLATING)"/>
    <property type="match status" value="1"/>
</dbReference>
<evidence type="ECO:0000256" key="3">
    <source>
        <dbReference type="ARBA" id="ARBA00022603"/>
    </source>
</evidence>
<evidence type="ECO:0000256" key="4">
    <source>
        <dbReference type="ARBA" id="ARBA00022679"/>
    </source>
</evidence>
<protein>
    <submittedName>
        <fullName evidence="7">Precorrin-6Y C5,15-methyltransferase (Decarboxylating)</fullName>
    </submittedName>
</protein>
<comment type="pathway">
    <text evidence="1">Cofactor biosynthesis; adenosylcobalamin biosynthesis.</text>
</comment>
<dbReference type="InterPro" id="IPR000878">
    <property type="entry name" value="4pyrrol_Mease"/>
</dbReference>
<keyword evidence="5" id="KW-0949">S-adenosyl-L-methionine</keyword>
<evidence type="ECO:0000313" key="8">
    <source>
        <dbReference type="Proteomes" id="UP000183997"/>
    </source>
</evidence>
<keyword evidence="4 7" id="KW-0808">Transferase</keyword>
<keyword evidence="8" id="KW-1185">Reference proteome</keyword>
<dbReference type="GO" id="GO:0009236">
    <property type="term" value="P:cobalamin biosynthetic process"/>
    <property type="evidence" value="ECO:0007669"/>
    <property type="project" value="UniProtKB-UniPathway"/>
</dbReference>
<dbReference type="GO" id="GO:0032259">
    <property type="term" value="P:methylation"/>
    <property type="evidence" value="ECO:0007669"/>
    <property type="project" value="UniProtKB-KW"/>
</dbReference>
<reference evidence="8" key="1">
    <citation type="submission" date="2016-11" db="EMBL/GenBank/DDBJ databases">
        <authorList>
            <person name="Varghese N."/>
            <person name="Submissions S."/>
        </authorList>
    </citation>
    <scope>NUCLEOTIDE SEQUENCE [LARGE SCALE GENOMIC DNA]</scope>
    <source>
        <strain evidence="8">DSM 10349</strain>
    </source>
</reference>
<evidence type="ECO:0000313" key="7">
    <source>
        <dbReference type="EMBL" id="SHK42849.1"/>
    </source>
</evidence>
<evidence type="ECO:0000256" key="5">
    <source>
        <dbReference type="ARBA" id="ARBA00022691"/>
    </source>
</evidence>
<dbReference type="STRING" id="1121421.SAMN02745123_01829"/>
<accession>A0A1M6SDW4</accession>
<sequence length="208" mass="22420">MSYTIKVIGVGPGHQGYLTQLGQEAITQAEVLIGAQRLLEVFALPGQETIPLGADLQQAAAIIKRENEAKKIAVLVSGDTGLYSFATTLTRLLPDHQFDFIPGISSVQLMFARLQLPWQGVAILSRHGRQDNRLAGLVQAGMIVAVLTDEINTPQTLAQELLELGCGDLAVTVGCNLSYEQEILYRGTLSSLINSQEKYSNCVVVIGV</sequence>
<evidence type="ECO:0000256" key="2">
    <source>
        <dbReference type="ARBA" id="ARBA00022573"/>
    </source>
</evidence>
<evidence type="ECO:0000256" key="1">
    <source>
        <dbReference type="ARBA" id="ARBA00004953"/>
    </source>
</evidence>
<dbReference type="Proteomes" id="UP000183997">
    <property type="component" value="Unassembled WGS sequence"/>
</dbReference>
<dbReference type="PANTHER" id="PTHR43182:SF1">
    <property type="entry name" value="COBALT-PRECORRIN-7 C(5)-METHYLTRANSFERASE"/>
    <property type="match status" value="1"/>
</dbReference>
<evidence type="ECO:0000259" key="6">
    <source>
        <dbReference type="Pfam" id="PF00590"/>
    </source>
</evidence>
<dbReference type="CDD" id="cd11644">
    <property type="entry name" value="Precorrin-6Y-MT"/>
    <property type="match status" value="1"/>
</dbReference>